<dbReference type="PANTHER" id="PTHR46035:SF1">
    <property type="entry name" value="TETRATRICOPEPTIDE REPEAT PROTEIN 4"/>
    <property type="match status" value="1"/>
</dbReference>
<sequence>MDKILDAPNKKVMTDEERAKLAIRLDEDLDNFIDNLQRTPYKDGWKEETWREEMEKHPFFMSKPPKPEDELSPLVEGLQNLRYDPDDNTPEELATKHKEDGNFNFKCRKYKLAIMSYQEGLKLNFQNDQLRAQMFNNMSASHYFLKNFRSSLIAAEQALKIKPDYEKTILRAINCCIQLKEFDKCVDYCDKYLEKIPGDNIVMELKKEAIKSKKIIEMKKRKTMKIQKQREVEKQRLLDELNKRQLCIIGKKSGPIKDLAVLDPKVPGLVQPVHLVENRLVWPVTFLYPEYQTSDIIQEFHEDSTFYDYLMEIFSERPEWDVEGKYSADTVNVYFELLNEFKIATKVTKIETQTCTLGEALTLLRCPINNGTAVFMVYVAEGQHEKEFLENAP</sequence>
<keyword evidence="2" id="KW-0802">TPR repeat</keyword>
<evidence type="ECO:0000313" key="7">
    <source>
        <dbReference type="RefSeq" id="XP_025407285.1"/>
    </source>
</evidence>
<evidence type="ECO:0000256" key="1">
    <source>
        <dbReference type="ARBA" id="ARBA00022737"/>
    </source>
</evidence>
<proteinExistence type="inferred from homology"/>
<dbReference type="EMBL" id="GGMS01003589">
    <property type="protein sequence ID" value="MBY72792.1"/>
    <property type="molecule type" value="Transcribed_RNA"/>
</dbReference>
<dbReference type="Gene3D" id="1.25.40.10">
    <property type="entry name" value="Tetratricopeptide repeat domain"/>
    <property type="match status" value="1"/>
</dbReference>
<dbReference type="PANTHER" id="PTHR46035">
    <property type="entry name" value="TETRATRICOPEPTIDE REPEAT PROTEIN 4"/>
    <property type="match status" value="1"/>
</dbReference>
<feature type="domain" description="Cns1/TTC4 wheel" evidence="4">
    <location>
        <begin position="276"/>
        <end position="378"/>
    </location>
</feature>
<dbReference type="InterPro" id="IPR019734">
    <property type="entry name" value="TPR_rpt"/>
</dbReference>
<evidence type="ECO:0000313" key="5">
    <source>
        <dbReference type="EMBL" id="MBY72792.1"/>
    </source>
</evidence>
<dbReference type="CDD" id="cd21380">
    <property type="entry name" value="CTWD_Cns1"/>
    <property type="match status" value="1"/>
</dbReference>
<dbReference type="Proteomes" id="UP000694846">
    <property type="component" value="Unplaced"/>
</dbReference>
<dbReference type="GO" id="GO:0005634">
    <property type="term" value="C:nucleus"/>
    <property type="evidence" value="ECO:0007669"/>
    <property type="project" value="TreeGrafter"/>
</dbReference>
<accession>A0A2S2Q6I0</accession>
<organism evidence="5">
    <name type="scientific">Sipha flava</name>
    <name type="common">yellow sugarcane aphid</name>
    <dbReference type="NCBI Taxonomy" id="143950"/>
    <lineage>
        <taxon>Eukaryota</taxon>
        <taxon>Metazoa</taxon>
        <taxon>Ecdysozoa</taxon>
        <taxon>Arthropoda</taxon>
        <taxon>Hexapoda</taxon>
        <taxon>Insecta</taxon>
        <taxon>Pterygota</taxon>
        <taxon>Neoptera</taxon>
        <taxon>Paraneoptera</taxon>
        <taxon>Hemiptera</taxon>
        <taxon>Sternorrhyncha</taxon>
        <taxon>Aphidomorpha</taxon>
        <taxon>Aphidoidea</taxon>
        <taxon>Aphididae</taxon>
        <taxon>Sipha</taxon>
    </lineage>
</organism>
<reference evidence="7" key="2">
    <citation type="submission" date="2025-04" db="UniProtKB">
        <authorList>
            <consortium name="RefSeq"/>
        </authorList>
    </citation>
    <scope>IDENTIFICATION</scope>
    <source>
        <tissue evidence="7">Whole body</tissue>
    </source>
</reference>
<dbReference type="GO" id="GO:0051879">
    <property type="term" value="F:Hsp90 protein binding"/>
    <property type="evidence" value="ECO:0007669"/>
    <property type="project" value="InterPro"/>
</dbReference>
<dbReference type="GO" id="GO:0005829">
    <property type="term" value="C:cytosol"/>
    <property type="evidence" value="ECO:0007669"/>
    <property type="project" value="TreeGrafter"/>
</dbReference>
<evidence type="ECO:0000256" key="3">
    <source>
        <dbReference type="ARBA" id="ARBA00023602"/>
    </source>
</evidence>
<evidence type="ECO:0000313" key="6">
    <source>
        <dbReference type="Proteomes" id="UP000694846"/>
    </source>
</evidence>
<dbReference type="AlphaFoldDB" id="A0A2S2Q6I0"/>
<dbReference type="GO" id="GO:0006457">
    <property type="term" value="P:protein folding"/>
    <property type="evidence" value="ECO:0007669"/>
    <property type="project" value="TreeGrafter"/>
</dbReference>
<keyword evidence="1" id="KW-0677">Repeat</keyword>
<dbReference type="SMART" id="SM00028">
    <property type="entry name" value="TPR"/>
    <property type="match status" value="3"/>
</dbReference>
<dbReference type="InterPro" id="IPR011990">
    <property type="entry name" value="TPR-like_helical_dom_sf"/>
</dbReference>
<name>A0A2S2Q6I0_9HEMI</name>
<evidence type="ECO:0000259" key="4">
    <source>
        <dbReference type="Pfam" id="PF18972"/>
    </source>
</evidence>
<dbReference type="GO" id="GO:0030544">
    <property type="term" value="F:Hsp70 protein binding"/>
    <property type="evidence" value="ECO:0007669"/>
    <property type="project" value="TreeGrafter"/>
</dbReference>
<dbReference type="RefSeq" id="XP_025407285.1">
    <property type="nucleotide sequence ID" value="XM_025551500.1"/>
</dbReference>
<reference evidence="5" key="1">
    <citation type="submission" date="2018-04" db="EMBL/GenBank/DDBJ databases">
        <title>Transcriptome assembly of Sipha flava.</title>
        <authorList>
            <person name="Scully E.D."/>
            <person name="Geib S.M."/>
            <person name="Palmer N.A."/>
            <person name="Koch K."/>
            <person name="Bradshaw J."/>
            <person name="Heng-Moss T."/>
            <person name="Sarath G."/>
        </authorList>
    </citation>
    <scope>NUCLEOTIDE SEQUENCE</scope>
</reference>
<dbReference type="Pfam" id="PF18972">
    <property type="entry name" value="Wheel"/>
    <property type="match status" value="1"/>
</dbReference>
<evidence type="ECO:0000256" key="2">
    <source>
        <dbReference type="ARBA" id="ARBA00022803"/>
    </source>
</evidence>
<dbReference type="SUPFAM" id="SSF48452">
    <property type="entry name" value="TPR-like"/>
    <property type="match status" value="1"/>
</dbReference>
<dbReference type="InterPro" id="IPR044059">
    <property type="entry name" value="Csn1/TTC4_wheel"/>
</dbReference>
<keyword evidence="6" id="KW-1185">Reference proteome</keyword>
<comment type="similarity">
    <text evidence="3">Belongs to the TTC4 family.</text>
</comment>
<dbReference type="OrthoDB" id="420195at2759"/>
<gene>
    <name evidence="5" type="primary">Ttc4_1</name>
    <name evidence="7" type="synonym">LOC112681235</name>
    <name evidence="5" type="ORF">g.37416</name>
</gene>
<protein>
    <submittedName>
        <fullName evidence="5 7">Tetratricopeptide repeat protein 4</fullName>
    </submittedName>
</protein>